<evidence type="ECO:0000313" key="2">
    <source>
        <dbReference type="Proteomes" id="UP000000248"/>
    </source>
</evidence>
<evidence type="ECO:0000313" key="1">
    <source>
        <dbReference type="EMBL" id="ABQ13904.1"/>
    </source>
</evidence>
<dbReference type="eggNOG" id="COG4517">
    <property type="taxonomic scope" value="Bacteria"/>
</dbReference>
<dbReference type="Pfam" id="PF08850">
    <property type="entry name" value="DUF1820"/>
    <property type="match status" value="1"/>
</dbReference>
<proteinExistence type="predicted"/>
<organism evidence="1 2">
    <name type="scientific">Dichelobacter nodosus (strain VCS1703A)</name>
    <dbReference type="NCBI Taxonomy" id="246195"/>
    <lineage>
        <taxon>Bacteria</taxon>
        <taxon>Pseudomonadati</taxon>
        <taxon>Pseudomonadota</taxon>
        <taxon>Gammaproteobacteria</taxon>
        <taxon>Cardiobacteriales</taxon>
        <taxon>Cardiobacteriaceae</taxon>
        <taxon>Dichelobacter</taxon>
    </lineage>
</organism>
<dbReference type="STRING" id="246195.DNO_1328"/>
<keyword evidence="2" id="KW-1185">Reference proteome</keyword>
<evidence type="ECO:0008006" key="3">
    <source>
        <dbReference type="Google" id="ProtNLM"/>
    </source>
</evidence>
<reference evidence="1 2" key="1">
    <citation type="journal article" date="2007" name="Nat. Biotechnol.">
        <title>Genome sequence and identification of candidate vaccine antigens from the animal pathogen Dichelobacter nodosus.</title>
        <authorList>
            <person name="Myers G.S."/>
            <person name="Parker D."/>
            <person name="Al-Hasani K."/>
            <person name="Kennan R.M."/>
            <person name="Seemann T."/>
            <person name="Ren Q."/>
            <person name="Badger J.H."/>
            <person name="Selengut J.D."/>
            <person name="Deboy R.T."/>
            <person name="Tettelin H."/>
            <person name="Boyce J.D."/>
            <person name="McCarl V.P."/>
            <person name="Han X."/>
            <person name="Nelson W.C."/>
            <person name="Madupu R."/>
            <person name="Mohamoud Y."/>
            <person name="Holley T."/>
            <person name="Fedorova N."/>
            <person name="Khouri H."/>
            <person name="Bottomley S.P."/>
            <person name="Whittington R.J."/>
            <person name="Adler B."/>
            <person name="Songer J.G."/>
            <person name="Rood J.I."/>
            <person name="Paulsen I.T."/>
        </authorList>
    </citation>
    <scope>NUCLEOTIDE SEQUENCE [LARGE SCALE GENOMIC DNA]</scope>
    <source>
        <strain evidence="1 2">VCS1703A</strain>
    </source>
</reference>
<gene>
    <name evidence="1" type="ordered locus">DNO_1328</name>
</gene>
<dbReference type="Proteomes" id="UP000000248">
    <property type="component" value="Chromosome"/>
</dbReference>
<dbReference type="HOGENOM" id="CLU_160631_0_0_6"/>
<dbReference type="InterPro" id="IPR014949">
    <property type="entry name" value="DUF1820"/>
</dbReference>
<dbReference type="OrthoDB" id="5641137at2"/>
<sequence>MPSANNVIYRIQFKTDENDFDIYVRNVYPSDMNGFICIEGFLFREETSSIINPKVERLLHEFHHVETAFIPYYQISRIDAVSQAGESKIKARTNASKVTPFLPQS</sequence>
<dbReference type="KEGG" id="dno:DNO_1328"/>
<name>A5EX44_DICNV</name>
<dbReference type="EMBL" id="CP000513">
    <property type="protein sequence ID" value="ABQ13904.1"/>
    <property type="molecule type" value="Genomic_DNA"/>
</dbReference>
<protein>
    <recommendedName>
        <fullName evidence="3">DUF1820 family protein</fullName>
    </recommendedName>
</protein>
<accession>A5EX44</accession>
<dbReference type="AlphaFoldDB" id="A5EX44"/>